<sequence>MIHEKRHPEEHGHGRRHLQVMKESTQLSLYVCYSYASFLAATEPYKNRRLNVPLWSAGQLCSAPKEEEKEKKEEEEEKKKIGLILCIASPQQGDLRLSGHPSGQRTGGKARTRGRRLPADFRADPLATVPPTLSGEEEEEEFYFAF</sequence>
<gene>
    <name evidence="2" type="ORF">PoB_004111400</name>
</gene>
<organism evidence="2 3">
    <name type="scientific">Plakobranchus ocellatus</name>
    <dbReference type="NCBI Taxonomy" id="259542"/>
    <lineage>
        <taxon>Eukaryota</taxon>
        <taxon>Metazoa</taxon>
        <taxon>Spiralia</taxon>
        <taxon>Lophotrochozoa</taxon>
        <taxon>Mollusca</taxon>
        <taxon>Gastropoda</taxon>
        <taxon>Heterobranchia</taxon>
        <taxon>Euthyneura</taxon>
        <taxon>Panpulmonata</taxon>
        <taxon>Sacoglossa</taxon>
        <taxon>Placobranchoidea</taxon>
        <taxon>Plakobranchidae</taxon>
        <taxon>Plakobranchus</taxon>
    </lineage>
</organism>
<comment type="caution">
    <text evidence="2">The sequence shown here is derived from an EMBL/GenBank/DDBJ whole genome shotgun (WGS) entry which is preliminary data.</text>
</comment>
<name>A0AAV4B8C5_9GAST</name>
<proteinExistence type="predicted"/>
<dbReference type="Proteomes" id="UP000735302">
    <property type="component" value="Unassembled WGS sequence"/>
</dbReference>
<evidence type="ECO:0000256" key="1">
    <source>
        <dbReference type="SAM" id="MobiDB-lite"/>
    </source>
</evidence>
<reference evidence="2 3" key="1">
    <citation type="journal article" date="2021" name="Elife">
        <title>Chloroplast acquisition without the gene transfer in kleptoplastic sea slugs, Plakobranchus ocellatus.</title>
        <authorList>
            <person name="Maeda T."/>
            <person name="Takahashi S."/>
            <person name="Yoshida T."/>
            <person name="Shimamura S."/>
            <person name="Takaki Y."/>
            <person name="Nagai Y."/>
            <person name="Toyoda A."/>
            <person name="Suzuki Y."/>
            <person name="Arimoto A."/>
            <person name="Ishii H."/>
            <person name="Satoh N."/>
            <person name="Nishiyama T."/>
            <person name="Hasebe M."/>
            <person name="Maruyama T."/>
            <person name="Minagawa J."/>
            <person name="Obokata J."/>
            <person name="Shigenobu S."/>
        </authorList>
    </citation>
    <scope>NUCLEOTIDE SEQUENCE [LARGE SCALE GENOMIC DNA]</scope>
</reference>
<accession>A0AAV4B8C5</accession>
<keyword evidence="3" id="KW-1185">Reference proteome</keyword>
<evidence type="ECO:0000313" key="3">
    <source>
        <dbReference type="Proteomes" id="UP000735302"/>
    </source>
</evidence>
<dbReference type="EMBL" id="BLXT01004580">
    <property type="protein sequence ID" value="GFO14609.1"/>
    <property type="molecule type" value="Genomic_DNA"/>
</dbReference>
<protein>
    <submittedName>
        <fullName evidence="2">Uncharacterized protein</fullName>
    </submittedName>
</protein>
<evidence type="ECO:0000313" key="2">
    <source>
        <dbReference type="EMBL" id="GFO14609.1"/>
    </source>
</evidence>
<feature type="region of interest" description="Disordered" evidence="1">
    <location>
        <begin position="93"/>
        <end position="134"/>
    </location>
</feature>
<dbReference type="AlphaFoldDB" id="A0AAV4B8C5"/>